<dbReference type="EMBL" id="BAABEX010000013">
    <property type="protein sequence ID" value="GAA4424849.1"/>
    <property type="molecule type" value="Genomic_DNA"/>
</dbReference>
<dbReference type="InterPro" id="IPR037185">
    <property type="entry name" value="EmrE-like"/>
</dbReference>
<feature type="transmembrane region" description="Helical" evidence="1">
    <location>
        <begin position="182"/>
        <end position="201"/>
    </location>
</feature>
<dbReference type="RefSeq" id="WP_345063867.1">
    <property type="nucleotide sequence ID" value="NZ_BAABEX010000013.1"/>
</dbReference>
<feature type="transmembrane region" description="Helical" evidence="1">
    <location>
        <begin position="246"/>
        <end position="268"/>
    </location>
</feature>
<feature type="transmembrane region" description="Helical" evidence="1">
    <location>
        <begin position="66"/>
        <end position="84"/>
    </location>
</feature>
<dbReference type="InterPro" id="IPR000620">
    <property type="entry name" value="EamA_dom"/>
</dbReference>
<keyword evidence="1" id="KW-1133">Transmembrane helix</keyword>
<dbReference type="PANTHER" id="PTHR22911">
    <property type="entry name" value="ACYL-MALONYL CONDENSING ENZYME-RELATED"/>
    <property type="match status" value="1"/>
</dbReference>
<keyword evidence="4" id="KW-1185">Reference proteome</keyword>
<gene>
    <name evidence="3" type="ORF">GCM10023090_18900</name>
</gene>
<dbReference type="SUPFAM" id="SSF103481">
    <property type="entry name" value="Multidrug resistance efflux transporter EmrE"/>
    <property type="match status" value="2"/>
</dbReference>
<feature type="transmembrane region" description="Helical" evidence="1">
    <location>
        <begin position="90"/>
        <end position="109"/>
    </location>
</feature>
<proteinExistence type="predicted"/>
<feature type="transmembrane region" description="Helical" evidence="1">
    <location>
        <begin position="213"/>
        <end position="234"/>
    </location>
</feature>
<feature type="transmembrane region" description="Helical" evidence="1">
    <location>
        <begin position="150"/>
        <end position="170"/>
    </location>
</feature>
<feature type="transmembrane region" description="Helical" evidence="1">
    <location>
        <begin position="274"/>
        <end position="291"/>
    </location>
</feature>
<keyword evidence="1" id="KW-0472">Membrane</keyword>
<evidence type="ECO:0000313" key="4">
    <source>
        <dbReference type="Proteomes" id="UP001501788"/>
    </source>
</evidence>
<evidence type="ECO:0000259" key="2">
    <source>
        <dbReference type="Pfam" id="PF00892"/>
    </source>
</evidence>
<feature type="transmembrane region" description="Helical" evidence="1">
    <location>
        <begin position="121"/>
        <end position="138"/>
    </location>
</feature>
<evidence type="ECO:0000256" key="1">
    <source>
        <dbReference type="SAM" id="Phobius"/>
    </source>
</evidence>
<organism evidence="3 4">
    <name type="scientific">Acidovorax lacteus</name>
    <dbReference type="NCBI Taxonomy" id="1924988"/>
    <lineage>
        <taxon>Bacteria</taxon>
        <taxon>Pseudomonadati</taxon>
        <taxon>Pseudomonadota</taxon>
        <taxon>Betaproteobacteria</taxon>
        <taxon>Burkholderiales</taxon>
        <taxon>Comamonadaceae</taxon>
        <taxon>Acidovorax</taxon>
    </lineage>
</organism>
<feature type="domain" description="EamA" evidence="2">
    <location>
        <begin position="8"/>
        <end position="135"/>
    </location>
</feature>
<name>A0ABP8L8F3_9BURK</name>
<keyword evidence="1" id="KW-0812">Transmembrane</keyword>
<dbReference type="Proteomes" id="UP001501788">
    <property type="component" value="Unassembled WGS sequence"/>
</dbReference>
<accession>A0ABP8L8F3</accession>
<protein>
    <submittedName>
        <fullName evidence="3">DMT family transporter</fullName>
    </submittedName>
</protein>
<evidence type="ECO:0000313" key="3">
    <source>
        <dbReference type="EMBL" id="GAA4424849.1"/>
    </source>
</evidence>
<dbReference type="Pfam" id="PF00892">
    <property type="entry name" value="EamA"/>
    <property type="match status" value="1"/>
</dbReference>
<reference evidence="4" key="1">
    <citation type="journal article" date="2019" name="Int. J. Syst. Evol. Microbiol.">
        <title>The Global Catalogue of Microorganisms (GCM) 10K type strain sequencing project: providing services to taxonomists for standard genome sequencing and annotation.</title>
        <authorList>
            <consortium name="The Broad Institute Genomics Platform"/>
            <consortium name="The Broad Institute Genome Sequencing Center for Infectious Disease"/>
            <person name="Wu L."/>
            <person name="Ma J."/>
        </authorList>
    </citation>
    <scope>NUCLEOTIDE SEQUENCE [LARGE SCALE GENOMIC DNA]</scope>
    <source>
        <strain evidence="4">JCM 31890</strain>
    </source>
</reference>
<feature type="transmembrane region" description="Helical" evidence="1">
    <location>
        <begin position="5"/>
        <end position="23"/>
    </location>
</feature>
<comment type="caution">
    <text evidence="3">The sequence shown here is derived from an EMBL/GenBank/DDBJ whole genome shotgun (WGS) entry which is preliminary data.</text>
</comment>
<feature type="transmembrane region" description="Helical" evidence="1">
    <location>
        <begin position="35"/>
        <end position="54"/>
    </location>
</feature>
<sequence>MTHHLLPVVALVFNAFVWGLSWWPFRQLHGSGVHPLWGTALLYVVALGVLLLARRTAWTAARAYPALWWLALSAGLTNLCFNWAVTVGDVVRVVLLFYLMPAWSVLLAWRLLGERPTAPALLRLALAFAGVVLVVVPADAQWTRLLQGLSLADALALVGGLGFAFTNVTLRRLQAVPGDARMLAMFGGCMVLPGMAALLGTAWGTLPGLPEPAWGWVLVALGLAAAFIVGNQALQYGAARLPAGTTALVMLSEVVFASASAVALGAAAPDLRTALGGACIVGAALLAVAPIRRTPA</sequence>